<feature type="transmembrane region" description="Helical" evidence="1">
    <location>
        <begin position="162"/>
        <end position="189"/>
    </location>
</feature>
<dbReference type="PANTHER" id="PTHR33782:SF27">
    <property type="entry name" value="PROTEIN, PUTATIVE-RELATED"/>
    <property type="match status" value="1"/>
</dbReference>
<keyword evidence="1" id="KW-1133">Transmembrane helix</keyword>
<evidence type="ECO:0000256" key="1">
    <source>
        <dbReference type="SAM" id="Phobius"/>
    </source>
</evidence>
<accession>A0AAN9MNG7</accession>
<gene>
    <name evidence="2" type="ORF">VNO80_16986</name>
</gene>
<evidence type="ECO:0000313" key="2">
    <source>
        <dbReference type="EMBL" id="KAK7357691.1"/>
    </source>
</evidence>
<dbReference type="PANTHER" id="PTHR33782">
    <property type="entry name" value="OS01G0121600 PROTEIN"/>
    <property type="match status" value="1"/>
</dbReference>
<keyword evidence="3" id="KW-1185">Reference proteome</keyword>
<comment type="caution">
    <text evidence="2">The sequence shown here is derived from an EMBL/GenBank/DDBJ whole genome shotgun (WGS) entry which is preliminary data.</text>
</comment>
<keyword evidence="1" id="KW-0472">Membrane</keyword>
<proteinExistence type="predicted"/>
<dbReference type="EMBL" id="JAYMYR010000006">
    <property type="protein sequence ID" value="KAK7357691.1"/>
    <property type="molecule type" value="Genomic_DNA"/>
</dbReference>
<keyword evidence="1" id="KW-0812">Transmembrane</keyword>
<dbReference type="Proteomes" id="UP001374584">
    <property type="component" value="Unassembled WGS sequence"/>
</dbReference>
<evidence type="ECO:0000313" key="3">
    <source>
        <dbReference type="Proteomes" id="UP001374584"/>
    </source>
</evidence>
<reference evidence="2 3" key="1">
    <citation type="submission" date="2024-01" db="EMBL/GenBank/DDBJ databases">
        <title>The genomes of 5 underutilized Papilionoideae crops provide insights into root nodulation and disease resistanc.</title>
        <authorList>
            <person name="Jiang F."/>
        </authorList>
    </citation>
    <scope>NUCLEOTIDE SEQUENCE [LARGE SCALE GENOMIC DNA]</scope>
    <source>
        <strain evidence="2">JINMINGXINNONG_FW02</strain>
        <tissue evidence="2">Leaves</tissue>
    </source>
</reference>
<name>A0AAN9MNG7_PHACN</name>
<organism evidence="2 3">
    <name type="scientific">Phaseolus coccineus</name>
    <name type="common">Scarlet runner bean</name>
    <name type="synonym">Phaseolus multiflorus</name>
    <dbReference type="NCBI Taxonomy" id="3886"/>
    <lineage>
        <taxon>Eukaryota</taxon>
        <taxon>Viridiplantae</taxon>
        <taxon>Streptophyta</taxon>
        <taxon>Embryophyta</taxon>
        <taxon>Tracheophyta</taxon>
        <taxon>Spermatophyta</taxon>
        <taxon>Magnoliopsida</taxon>
        <taxon>eudicotyledons</taxon>
        <taxon>Gunneridae</taxon>
        <taxon>Pentapetalae</taxon>
        <taxon>rosids</taxon>
        <taxon>fabids</taxon>
        <taxon>Fabales</taxon>
        <taxon>Fabaceae</taxon>
        <taxon>Papilionoideae</taxon>
        <taxon>50 kb inversion clade</taxon>
        <taxon>NPAAA clade</taxon>
        <taxon>indigoferoid/millettioid clade</taxon>
        <taxon>Phaseoleae</taxon>
        <taxon>Phaseolus</taxon>
    </lineage>
</organism>
<sequence length="193" mass="22042">MRELHSVVTVTSWTEGASSYPSSLTLLLMITKNIDVQILEFFVLPYVLLIRTQDSAMLSDEFIVVCICFQHTIKFFSNATTTRRTLISASKSDSFGYDGKMVDENMILLRMRIREIEVQEMKGKAPSDWSEWEKKYFQNYGSDVCEALGLLQRLLINTRPSLALTTFALLTLTMSMSIVQLLFHFVAFVKGII</sequence>
<dbReference type="AlphaFoldDB" id="A0AAN9MNG7"/>
<protein>
    <submittedName>
        <fullName evidence="2">Uncharacterized protein</fullName>
    </submittedName>
</protein>